<dbReference type="Proteomes" id="UP000036270">
    <property type="component" value="Unassembled WGS sequence"/>
</dbReference>
<dbReference type="InterPro" id="IPR011256">
    <property type="entry name" value="Reg_factor_effector_dom_sf"/>
</dbReference>
<protein>
    <recommendedName>
        <fullName evidence="1">Integron-associated effector binding protein domain-containing protein</fullName>
    </recommendedName>
</protein>
<dbReference type="RefSeq" id="WP_047977211.1">
    <property type="nucleotide sequence ID" value="NZ_JWIZ01000045.1"/>
</dbReference>
<accession>A0A0J5P617</accession>
<gene>
    <name evidence="2" type="ORF">RO21_07470</name>
</gene>
<comment type="caution">
    <text evidence="2">The sequence shown here is derived from an EMBL/GenBank/DDBJ whole genome shotgun (WGS) entry which is preliminary data.</text>
</comment>
<dbReference type="Gene3D" id="3.20.80.10">
    <property type="entry name" value="Regulatory factor, effector binding domain"/>
    <property type="match status" value="1"/>
</dbReference>
<feature type="domain" description="Integron-associated effector binding protein" evidence="1">
    <location>
        <begin position="16"/>
        <end position="124"/>
    </location>
</feature>
<dbReference type="InterPro" id="IPR029441">
    <property type="entry name" value="Cass2"/>
</dbReference>
<evidence type="ECO:0000313" key="3">
    <source>
        <dbReference type="Proteomes" id="UP000036270"/>
    </source>
</evidence>
<dbReference type="SUPFAM" id="SSF55136">
    <property type="entry name" value="Probable bacterial effector-binding domain"/>
    <property type="match status" value="1"/>
</dbReference>
<dbReference type="Pfam" id="PF14526">
    <property type="entry name" value="Cass2"/>
    <property type="match status" value="1"/>
</dbReference>
<proteinExistence type="predicted"/>
<sequence length="128" mass="15139">MTLTLYPLFRERVSNAQIEKIPQLWAAQQSLPETVYAVYDRYQSDYSGEYDFSIAVETPTENGLPAIEIEDLVLYEKFITDREHIAQTWQHIWQRSQQGLIKRAYTVDFEKYYPDGKVEIYIAIMPFC</sequence>
<evidence type="ECO:0000259" key="1">
    <source>
        <dbReference type="Pfam" id="PF14526"/>
    </source>
</evidence>
<name>A0A0J5P617_9PAST</name>
<reference evidence="2 3" key="1">
    <citation type="submission" date="2014-12" db="EMBL/GenBank/DDBJ databases">
        <title>Reclassification of Actinobacillus muris as Muribacter muris.</title>
        <authorList>
            <person name="Christensen H."/>
            <person name="Nicklas W."/>
            <person name="Bisgaard M."/>
        </authorList>
    </citation>
    <scope>NUCLEOTIDE SEQUENCE [LARGE SCALE GENOMIC DNA]</scope>
    <source>
        <strain evidence="2 3">Ackerman80-443D</strain>
    </source>
</reference>
<dbReference type="EMBL" id="JWIZ01000045">
    <property type="protein sequence ID" value="KMK51215.1"/>
    <property type="molecule type" value="Genomic_DNA"/>
</dbReference>
<keyword evidence="3" id="KW-1185">Reference proteome</keyword>
<dbReference type="STRING" id="67855.RO21_07470"/>
<dbReference type="PATRIC" id="fig|67855.3.peg.1531"/>
<evidence type="ECO:0000313" key="2">
    <source>
        <dbReference type="EMBL" id="KMK51215.1"/>
    </source>
</evidence>
<dbReference type="AlphaFoldDB" id="A0A0J5P617"/>
<organism evidence="2 3">
    <name type="scientific">Muribacter muris</name>
    <dbReference type="NCBI Taxonomy" id="67855"/>
    <lineage>
        <taxon>Bacteria</taxon>
        <taxon>Pseudomonadati</taxon>
        <taxon>Pseudomonadota</taxon>
        <taxon>Gammaproteobacteria</taxon>
        <taxon>Pasteurellales</taxon>
        <taxon>Pasteurellaceae</taxon>
        <taxon>Muribacter</taxon>
    </lineage>
</organism>